<evidence type="ECO:0000256" key="1">
    <source>
        <dbReference type="SAM" id="Phobius"/>
    </source>
</evidence>
<dbReference type="PANTHER" id="PTHR42709">
    <property type="entry name" value="ALKALINE PHOSPHATASE LIKE PROTEIN"/>
    <property type="match status" value="1"/>
</dbReference>
<dbReference type="InterPro" id="IPR051311">
    <property type="entry name" value="DedA_domain"/>
</dbReference>
<dbReference type="Proteomes" id="UP001496627">
    <property type="component" value="Unassembled WGS sequence"/>
</dbReference>
<gene>
    <name evidence="3" type="ORF">ABK249_10495</name>
</gene>
<dbReference type="RefSeq" id="WP_037150486.1">
    <property type="nucleotide sequence ID" value="NZ_JBEAAL010000006.1"/>
</dbReference>
<feature type="transmembrane region" description="Helical" evidence="1">
    <location>
        <begin position="12"/>
        <end position="35"/>
    </location>
</feature>
<keyword evidence="1" id="KW-1133">Transmembrane helix</keyword>
<evidence type="ECO:0000313" key="3">
    <source>
        <dbReference type="EMBL" id="MEQ1405359.1"/>
    </source>
</evidence>
<feature type="transmembrane region" description="Helical" evidence="1">
    <location>
        <begin position="158"/>
        <end position="180"/>
    </location>
</feature>
<feature type="transmembrane region" description="Helical" evidence="1">
    <location>
        <begin position="123"/>
        <end position="146"/>
    </location>
</feature>
<evidence type="ECO:0000313" key="4">
    <source>
        <dbReference type="Proteomes" id="UP001496627"/>
    </source>
</evidence>
<keyword evidence="1" id="KW-0472">Membrane</keyword>
<feature type="domain" description="VTT" evidence="2">
    <location>
        <begin position="24"/>
        <end position="142"/>
    </location>
</feature>
<dbReference type="EMBL" id="JBEAAL010000006">
    <property type="protein sequence ID" value="MEQ1405359.1"/>
    <property type="molecule type" value="Genomic_DNA"/>
</dbReference>
<dbReference type="InterPro" id="IPR032816">
    <property type="entry name" value="VTT_dom"/>
</dbReference>
<feature type="transmembrane region" description="Helical" evidence="1">
    <location>
        <begin position="41"/>
        <end position="61"/>
    </location>
</feature>
<reference evidence="3 4" key="1">
    <citation type="submission" date="2024-05" db="EMBL/GenBank/DDBJ databases">
        <title>Neorhizobium sp. Rsf11, a plant growth promoting and heavy metal resistant PAH-degrader.</title>
        <authorList>
            <person name="Golubev S.N."/>
            <person name="Muratova A.Y."/>
            <person name="Markelova M.I."/>
        </authorList>
    </citation>
    <scope>NUCLEOTIDE SEQUENCE [LARGE SCALE GENOMIC DNA]</scope>
    <source>
        <strain evidence="3 4">Rsf11</strain>
    </source>
</reference>
<dbReference type="PANTHER" id="PTHR42709:SF2">
    <property type="entry name" value="INNER MEMBRANE PROTEIN YOHD"/>
    <property type="match status" value="1"/>
</dbReference>
<dbReference type="Pfam" id="PF09335">
    <property type="entry name" value="VTT_dom"/>
    <property type="match status" value="1"/>
</dbReference>
<protein>
    <submittedName>
        <fullName evidence="3">DedA family protein</fullName>
    </submittedName>
</protein>
<accession>A0ABV0M0I0</accession>
<name>A0ABV0M0I0_9HYPH</name>
<evidence type="ECO:0000259" key="2">
    <source>
        <dbReference type="Pfam" id="PF09335"/>
    </source>
</evidence>
<keyword evidence="4" id="KW-1185">Reference proteome</keyword>
<sequence>MSLEEFITQYGALAVFVGAGAEGETVAFLGGIFAHRHLMPYWQAAVAASLGSFVADQFFFLAGRYASRLRFVQTFTASDMMRRVTRLLETYPTGFILSFRFIYGIRIISPVAIGLSSVSALRFLALNLVAASIWGTVITAIGFLLGNVVEAVFGRLHLHIHLLIALAAVAVLIAATAILTKKYLTRPSRRA</sequence>
<keyword evidence="1" id="KW-0812">Transmembrane</keyword>
<comment type="caution">
    <text evidence="3">The sequence shown here is derived from an EMBL/GenBank/DDBJ whole genome shotgun (WGS) entry which is preliminary data.</text>
</comment>
<proteinExistence type="predicted"/>
<organism evidence="3 4">
    <name type="scientific">Neorhizobium phenanthreniclasticum</name>
    <dbReference type="NCBI Taxonomy" id="3157917"/>
    <lineage>
        <taxon>Bacteria</taxon>
        <taxon>Pseudomonadati</taxon>
        <taxon>Pseudomonadota</taxon>
        <taxon>Alphaproteobacteria</taxon>
        <taxon>Hyphomicrobiales</taxon>
        <taxon>Rhizobiaceae</taxon>
        <taxon>Rhizobium/Agrobacterium group</taxon>
        <taxon>Neorhizobium</taxon>
    </lineage>
</organism>